<dbReference type="EMBL" id="JEMA01000398">
    <property type="protein sequence ID" value="KYF70450.1"/>
    <property type="molecule type" value="Genomic_DNA"/>
</dbReference>
<dbReference type="Gene3D" id="3.30.1490.20">
    <property type="entry name" value="ATP-grasp fold, A domain"/>
    <property type="match status" value="1"/>
</dbReference>
<evidence type="ECO:0008006" key="7">
    <source>
        <dbReference type="Google" id="ProtNLM"/>
    </source>
</evidence>
<dbReference type="InterPro" id="IPR013815">
    <property type="entry name" value="ATP_grasp_subdomain_1"/>
</dbReference>
<evidence type="ECO:0000259" key="4">
    <source>
        <dbReference type="Pfam" id="PF01326"/>
    </source>
</evidence>
<dbReference type="Proteomes" id="UP000075260">
    <property type="component" value="Unassembled WGS sequence"/>
</dbReference>
<dbReference type="InterPro" id="IPR002192">
    <property type="entry name" value="PPDK_AMP/ATP-bd"/>
</dbReference>
<comment type="caution">
    <text evidence="5">The sequence shown here is derived from an EMBL/GenBank/DDBJ whole genome shotgun (WGS) entry which is preliminary data.</text>
</comment>
<feature type="domain" description="Pyruvate phosphate dikinase AMP/ATP-binding" evidence="4">
    <location>
        <begin position="29"/>
        <end position="327"/>
    </location>
</feature>
<reference evidence="5 6" key="1">
    <citation type="submission" date="2014-02" db="EMBL/GenBank/DDBJ databases">
        <title>The small core and large imbalanced accessory genome model reveals a collaborative survival strategy of Sorangium cellulosum strains in nature.</title>
        <authorList>
            <person name="Han K."/>
            <person name="Peng R."/>
            <person name="Blom J."/>
            <person name="Li Y.-Z."/>
        </authorList>
    </citation>
    <scope>NUCLEOTIDE SEQUENCE [LARGE SCALE GENOMIC DNA]</scope>
    <source>
        <strain evidence="5 6">So0008-312</strain>
    </source>
</reference>
<dbReference type="SUPFAM" id="SSF52009">
    <property type="entry name" value="Phosphohistidine domain"/>
    <property type="match status" value="1"/>
</dbReference>
<name>A0A150QR57_SORCE</name>
<dbReference type="GO" id="GO:0016301">
    <property type="term" value="F:kinase activity"/>
    <property type="evidence" value="ECO:0007669"/>
    <property type="project" value="InterPro"/>
</dbReference>
<keyword evidence="2" id="KW-0067">ATP-binding</keyword>
<evidence type="ECO:0000256" key="1">
    <source>
        <dbReference type="ARBA" id="ARBA00022741"/>
    </source>
</evidence>
<dbReference type="InterPro" id="IPR036637">
    <property type="entry name" value="Phosphohistidine_dom_sf"/>
</dbReference>
<sequence length="915" mass="98236">MEPPATPRSGQQDAGWTMPFEEIRARDLPRVGGKGANLGELASAGFPVPAGFCVTTGAYARFLEAFGDAAWLWEQLDGLDPHDLPRAQAAGARVRGRLLDVAIPAEIEAAILRAWEAAGAAHAYAVRSSATAEDLPGASFAGQQDTFLNVRGRDALLQAVRACWVSLFTDRAILYRIQGGFSHRAVMLSVVVQRMVMPDVSGILFTADPVTGHRHRMTIEASFGLGEALVSGLVTPDRYQLDKRRPGEVEIVVADKQRAIRPLPEGGTREEPLEGPARRARALGDAQIQALARLGAAIERHYGAPQDIEWCLEGGAFSVVQSRPITSLYPLPRPGRGDDRDRLRVYVCFGHLQVMTDPMPPLAAAVWRRLFPFGKQGDPAAPNPHMVEAGGRLYVDMTPLLLHPAAGKVLPRLLSAGDALAARIVREVAARPELRAEARDPGLAARTGAVLRWAAPIVGRMAGWLLFGRPEAARPRMEALIDSTVQDAASRLAAAPAGPARLRCAFGEVLGVVPPRRFRRAVPMVGAGAVAFLALGRLLREQAQPGDLEALGRGLVGNVTTEMDHAVGDLADVARPHPALVEALRAAAAGAPLDGLRARDGGPEFLRALEGFLARYGMRGPGEIDIRRKRYRDDPRLILHAVVGNLAHGEVGEERRRHARLGEQAEAAAARLVAAARRGRFGGVRALVAARLIRVARHQMALREHPKFLMMQLFELVRREVMAAGEELVRAGRLDAVDDVFFLGDEELVRGLEDPAMDLRAPVARARAELARFERMAPPKVMTSEGECPPAAHDAAGFPAGAIVGTAASAGVVEGRARVVLDPTRETLLRGEILVAPFTDPGWTPLFINAAGLVMEVGGMMTHGSVVAREYGIPAVVSATEATKRIRTGQRVRVNGELGVVEILEEDQGREAGAP</sequence>
<dbReference type="PANTHER" id="PTHR43615">
    <property type="entry name" value="PHOSPHOENOLPYRUVATE SYNTHASE-RELATED"/>
    <property type="match status" value="1"/>
</dbReference>
<gene>
    <name evidence="5" type="ORF">BE15_14375</name>
</gene>
<dbReference type="NCBIfam" id="NF004878">
    <property type="entry name" value="PRK06241.1-3"/>
    <property type="match status" value="1"/>
</dbReference>
<dbReference type="SUPFAM" id="SSF56059">
    <property type="entry name" value="Glutathione synthetase ATP-binding domain-like"/>
    <property type="match status" value="1"/>
</dbReference>
<proteinExistence type="predicted"/>
<dbReference type="InterPro" id="IPR008279">
    <property type="entry name" value="PEP-util_enz_mobile_dom"/>
</dbReference>
<dbReference type="Pfam" id="PF01326">
    <property type="entry name" value="PPDK_N"/>
    <property type="match status" value="1"/>
</dbReference>
<dbReference type="AlphaFoldDB" id="A0A150QR57"/>
<protein>
    <recommendedName>
        <fullName evidence="7">Phosphoenolpyruvate synthase</fullName>
    </recommendedName>
</protein>
<dbReference type="FunFam" id="3.30.1490.20:FF:000010">
    <property type="entry name" value="Phosphoenolpyruvate synthase"/>
    <property type="match status" value="1"/>
</dbReference>
<dbReference type="InterPro" id="IPR051549">
    <property type="entry name" value="PEP_Utilizing_Enz"/>
</dbReference>
<evidence type="ECO:0000259" key="3">
    <source>
        <dbReference type="Pfam" id="PF00391"/>
    </source>
</evidence>
<dbReference type="Pfam" id="PF00391">
    <property type="entry name" value="PEP-utilizers"/>
    <property type="match status" value="1"/>
</dbReference>
<dbReference type="Gene3D" id="3.50.30.10">
    <property type="entry name" value="Phosphohistidine domain"/>
    <property type="match status" value="1"/>
</dbReference>
<dbReference type="RefSeq" id="WP_061607616.1">
    <property type="nucleotide sequence ID" value="NZ_JEMA01000398.1"/>
</dbReference>
<organism evidence="5 6">
    <name type="scientific">Sorangium cellulosum</name>
    <name type="common">Polyangium cellulosum</name>
    <dbReference type="NCBI Taxonomy" id="56"/>
    <lineage>
        <taxon>Bacteria</taxon>
        <taxon>Pseudomonadati</taxon>
        <taxon>Myxococcota</taxon>
        <taxon>Polyangia</taxon>
        <taxon>Polyangiales</taxon>
        <taxon>Polyangiaceae</taxon>
        <taxon>Sorangium</taxon>
    </lineage>
</organism>
<accession>A0A150QR57</accession>
<keyword evidence="1" id="KW-0547">Nucleotide-binding</keyword>
<dbReference type="PANTHER" id="PTHR43615:SF1">
    <property type="entry name" value="PPDK_N DOMAIN-CONTAINING PROTEIN"/>
    <property type="match status" value="1"/>
</dbReference>
<evidence type="ECO:0000313" key="6">
    <source>
        <dbReference type="Proteomes" id="UP000075260"/>
    </source>
</evidence>
<evidence type="ECO:0000313" key="5">
    <source>
        <dbReference type="EMBL" id="KYF70450.1"/>
    </source>
</evidence>
<dbReference type="Gene3D" id="3.30.470.20">
    <property type="entry name" value="ATP-grasp fold, B domain"/>
    <property type="match status" value="1"/>
</dbReference>
<evidence type="ECO:0000256" key="2">
    <source>
        <dbReference type="ARBA" id="ARBA00022840"/>
    </source>
</evidence>
<feature type="domain" description="PEP-utilising enzyme mobile" evidence="3">
    <location>
        <begin position="830"/>
        <end position="899"/>
    </location>
</feature>
<dbReference type="GO" id="GO:0005524">
    <property type="term" value="F:ATP binding"/>
    <property type="evidence" value="ECO:0007669"/>
    <property type="project" value="UniProtKB-KW"/>
</dbReference>